<gene>
    <name evidence="3" type="ORF">BWR18_06540</name>
</gene>
<evidence type="ECO:0008006" key="5">
    <source>
        <dbReference type="Google" id="ProtNLM"/>
    </source>
</evidence>
<feature type="compositionally biased region" description="Polar residues" evidence="2">
    <location>
        <begin position="275"/>
        <end position="288"/>
    </location>
</feature>
<dbReference type="Gene3D" id="1.10.443.10">
    <property type="entry name" value="Intergrase catalytic core"/>
    <property type="match status" value="1"/>
</dbReference>
<evidence type="ECO:0000313" key="4">
    <source>
        <dbReference type="Proteomes" id="UP000186336"/>
    </source>
</evidence>
<evidence type="ECO:0000313" key="3">
    <source>
        <dbReference type="EMBL" id="APX11377.1"/>
    </source>
</evidence>
<dbReference type="GO" id="GO:0003677">
    <property type="term" value="F:DNA binding"/>
    <property type="evidence" value="ECO:0007669"/>
    <property type="project" value="InterPro"/>
</dbReference>
<evidence type="ECO:0000256" key="2">
    <source>
        <dbReference type="SAM" id="MobiDB-lite"/>
    </source>
</evidence>
<dbReference type="AlphaFoldDB" id="A0A1P8MTF0"/>
<accession>A0A1P8MTF0</accession>
<dbReference type="InterPro" id="IPR011010">
    <property type="entry name" value="DNA_brk_join_enz"/>
</dbReference>
<feature type="region of interest" description="Disordered" evidence="2">
    <location>
        <begin position="275"/>
        <end position="294"/>
    </location>
</feature>
<organism evidence="3 4">
    <name type="scientific">Tateyamaria omphalii</name>
    <dbReference type="NCBI Taxonomy" id="299262"/>
    <lineage>
        <taxon>Bacteria</taxon>
        <taxon>Pseudomonadati</taxon>
        <taxon>Pseudomonadota</taxon>
        <taxon>Alphaproteobacteria</taxon>
        <taxon>Rhodobacterales</taxon>
        <taxon>Roseobacteraceae</taxon>
        <taxon>Tateyamaria</taxon>
    </lineage>
</organism>
<name>A0A1P8MTF0_9RHOB</name>
<proteinExistence type="predicted"/>
<reference evidence="3 4" key="1">
    <citation type="submission" date="2017-01" db="EMBL/GenBank/DDBJ databases">
        <title>Complete genome of Tateyamaria omphalii DOK1-4 isolated from seawater in Dokdo.</title>
        <authorList>
            <person name="Kim J.H."/>
            <person name="Chi W.-J."/>
        </authorList>
    </citation>
    <scope>NUCLEOTIDE SEQUENCE [LARGE SCALE GENOMIC DNA]</scope>
    <source>
        <strain evidence="3 4">DOK1-4</strain>
    </source>
</reference>
<sequence length="709" mass="78438">MSHGAHFGRTRSGSGVLQTEGVMPSHSYLYQSGRHFHFRRRIPGLSTSIGPVRIALGTTDPKTAHTWLRTLITEFDAVLDDFIFIIDPLPEEVIAHYMRARLLDTINRVRRSQRMEAYAGRRKASHATTPVQRVVLEALLIDGLNTAFPPVRLDASWSVEDVEAAVSLHAHEASALKSSEMRRKLFAEFEAVTGAKPGSREHECQIIEAYLHARLAALGAHEDAAKLRVNAFSEQARKLVEGSAIAPWTTTEPVAPAGPPAPAEFSATQTIAVPSIERSSSSTEQAASPPSRAAFTEGVGEVSGTLTNDALCLQQEQAKAVASSHEPVSDGADIASVFWRMALTEGFSPETIAQRATSVRLFCLISGVQRVDEIRQHHLSGFRDVLTRFPTNFMKSASDGQKSIEEIMQQARLLPKDRQGLGVTTRQRHVKSIELLLERAASEGHPQDGDLNVKKIKPKAKGKGSRHNQRSVFTLPELTTVFGHSLWQGARSKGDRHKPGTVIVKDSRYWIPLILAYTGARRAEIAGLEATDVQEIERHACIVIQANKYRGLKGEEQGETDPRYKKTRVVPIHPHLIELGLLDHASDMQRRGHGLLFPDVVPKPQKGSARADVPDPALMVKKFGASIDHMWSTSLKRRLDGNPRKLCMHSMRHYVNDFFLFNSDVLGATRFDLVGHVKSETEDVNTAVYRGEAPMRLKVAAIEQLPRLF</sequence>
<evidence type="ECO:0000256" key="1">
    <source>
        <dbReference type="ARBA" id="ARBA00023172"/>
    </source>
</evidence>
<keyword evidence="4" id="KW-1185">Reference proteome</keyword>
<dbReference type="EMBL" id="CP019312">
    <property type="protein sequence ID" value="APX11377.1"/>
    <property type="molecule type" value="Genomic_DNA"/>
</dbReference>
<dbReference type="KEGG" id="tom:BWR18_06540"/>
<dbReference type="SUPFAM" id="SSF56349">
    <property type="entry name" value="DNA breaking-rejoining enzymes"/>
    <property type="match status" value="1"/>
</dbReference>
<dbReference type="GO" id="GO:0015074">
    <property type="term" value="P:DNA integration"/>
    <property type="evidence" value="ECO:0007669"/>
    <property type="project" value="InterPro"/>
</dbReference>
<protein>
    <recommendedName>
        <fullName evidence="5">Tyr recombinase domain-containing protein</fullName>
    </recommendedName>
</protein>
<dbReference type="Proteomes" id="UP000186336">
    <property type="component" value="Chromosome"/>
</dbReference>
<dbReference type="STRING" id="299262.BWR18_06540"/>
<dbReference type="GO" id="GO:0006310">
    <property type="term" value="P:DNA recombination"/>
    <property type="evidence" value="ECO:0007669"/>
    <property type="project" value="UniProtKB-KW"/>
</dbReference>
<keyword evidence="1" id="KW-0233">DNA recombination</keyword>
<dbReference type="InterPro" id="IPR013762">
    <property type="entry name" value="Integrase-like_cat_sf"/>
</dbReference>